<evidence type="ECO:0000256" key="5">
    <source>
        <dbReference type="ARBA" id="ARBA00023212"/>
    </source>
</evidence>
<dbReference type="Gene3D" id="1.25.40.10">
    <property type="entry name" value="Tetratricopeptide repeat domain"/>
    <property type="match status" value="1"/>
</dbReference>
<keyword evidence="8" id="KW-1185">Reference proteome</keyword>
<dbReference type="GO" id="GO:0021952">
    <property type="term" value="P:central nervous system projection neuron axonogenesis"/>
    <property type="evidence" value="ECO:0007669"/>
    <property type="project" value="TreeGrafter"/>
</dbReference>
<dbReference type="InterPro" id="IPR011990">
    <property type="entry name" value="TPR-like_helical_dom_sf"/>
</dbReference>
<evidence type="ECO:0000256" key="3">
    <source>
        <dbReference type="ARBA" id="ARBA00016840"/>
    </source>
</evidence>
<evidence type="ECO:0000256" key="4">
    <source>
        <dbReference type="ARBA" id="ARBA00022490"/>
    </source>
</evidence>
<dbReference type="EMBL" id="JAPXFL010000004">
    <property type="protein sequence ID" value="KAK9507428.1"/>
    <property type="molecule type" value="Genomic_DNA"/>
</dbReference>
<organism evidence="7 8">
    <name type="scientific">Rhynocoris fuscipes</name>
    <dbReference type="NCBI Taxonomy" id="488301"/>
    <lineage>
        <taxon>Eukaryota</taxon>
        <taxon>Metazoa</taxon>
        <taxon>Ecdysozoa</taxon>
        <taxon>Arthropoda</taxon>
        <taxon>Hexapoda</taxon>
        <taxon>Insecta</taxon>
        <taxon>Pterygota</taxon>
        <taxon>Neoptera</taxon>
        <taxon>Paraneoptera</taxon>
        <taxon>Hemiptera</taxon>
        <taxon>Heteroptera</taxon>
        <taxon>Panheteroptera</taxon>
        <taxon>Cimicomorpha</taxon>
        <taxon>Reduviidae</taxon>
        <taxon>Harpactorinae</taxon>
        <taxon>Harpactorini</taxon>
        <taxon>Rhynocoris</taxon>
    </lineage>
</organism>
<dbReference type="SUPFAM" id="SSF48452">
    <property type="entry name" value="TPR-like"/>
    <property type="match status" value="1"/>
</dbReference>
<keyword evidence="4" id="KW-0963">Cytoplasm</keyword>
<dbReference type="GO" id="GO:0000226">
    <property type="term" value="P:microtubule cytoskeleton organization"/>
    <property type="evidence" value="ECO:0007669"/>
    <property type="project" value="TreeGrafter"/>
</dbReference>
<dbReference type="GO" id="GO:0005856">
    <property type="term" value="C:cytoskeleton"/>
    <property type="evidence" value="ECO:0007669"/>
    <property type="project" value="UniProtKB-SubCell"/>
</dbReference>
<dbReference type="SMART" id="SM00028">
    <property type="entry name" value="TPR"/>
    <property type="match status" value="3"/>
</dbReference>
<feature type="coiled-coil region" evidence="6">
    <location>
        <begin position="38"/>
        <end position="65"/>
    </location>
</feature>
<dbReference type="PANTHER" id="PTHR46321">
    <property type="entry name" value="KIF1-BINDING PROTEIN"/>
    <property type="match status" value="1"/>
</dbReference>
<name>A0AAW1DBJ6_9HEMI</name>
<dbReference type="AlphaFoldDB" id="A0AAW1DBJ6"/>
<dbReference type="GO" id="GO:1990535">
    <property type="term" value="P:neuron projection maintenance"/>
    <property type="evidence" value="ECO:0007669"/>
    <property type="project" value="TreeGrafter"/>
</dbReference>
<gene>
    <name evidence="7" type="ORF">O3M35_007282</name>
</gene>
<proteinExistence type="inferred from homology"/>
<evidence type="ECO:0000256" key="2">
    <source>
        <dbReference type="ARBA" id="ARBA00010305"/>
    </source>
</evidence>
<keyword evidence="5" id="KW-0206">Cytoskeleton</keyword>
<comment type="caution">
    <text evidence="7">The sequence shown here is derived from an EMBL/GenBank/DDBJ whole genome shotgun (WGS) entry which is preliminary data.</text>
</comment>
<reference evidence="7 8" key="1">
    <citation type="submission" date="2022-12" db="EMBL/GenBank/DDBJ databases">
        <title>Chromosome-level genome assembly of true bugs.</title>
        <authorList>
            <person name="Ma L."/>
            <person name="Li H."/>
        </authorList>
    </citation>
    <scope>NUCLEOTIDE SEQUENCE [LARGE SCALE GENOMIC DNA]</scope>
    <source>
        <strain evidence="7">Lab_2022b</strain>
    </source>
</reference>
<evidence type="ECO:0000313" key="8">
    <source>
        <dbReference type="Proteomes" id="UP001461498"/>
    </source>
</evidence>
<dbReference type="PANTHER" id="PTHR46321:SF1">
    <property type="entry name" value="KIF-BINDING PROTEIN"/>
    <property type="match status" value="1"/>
</dbReference>
<evidence type="ECO:0000313" key="7">
    <source>
        <dbReference type="EMBL" id="KAK9507428.1"/>
    </source>
</evidence>
<accession>A0AAW1DBJ6</accession>
<evidence type="ECO:0000256" key="1">
    <source>
        <dbReference type="ARBA" id="ARBA00004245"/>
    </source>
</evidence>
<dbReference type="Pfam" id="PF12309">
    <property type="entry name" value="KBP_C"/>
    <property type="match status" value="1"/>
</dbReference>
<protein>
    <recommendedName>
        <fullName evidence="3">KIF-binding protein</fullName>
    </recommendedName>
</protein>
<dbReference type="InterPro" id="IPR022083">
    <property type="entry name" value="KBP"/>
</dbReference>
<sequence>MDSSNEVKNLLKENYLKVKQLIRAKDPDDNPYKSQYEAKELLNEMKNFLEQIEDKENDIRECAKLAGVYFLLGTVFMATDENASAEDHLLKCYKMIEDSSDHADNILCATACLNQIGLLYARSLKNEDALSFLHKSAEIYKSFTSKESDEEPVTFLTMFTDTSPKTEKYGFVILEKTHTLTLYYLAQVYTAMDRRDEGAMYCFKTLRRQIESNDFEPIEWSVNCATMSQFLVEKNAFKEARHHLAAATFVLDQHLSELLNKETPLESEELEAKKEEISRRRSDVLRCWVKYCIMLLAFSKDRLTADGDGPEIELPSKELVGLSFPSLSDSLKEDVVTCDPLLTFDDARPVFLFGQKCCNEATNYYTLTEHASDYTNICLDHSQLYLGLAFFEDDEDRQCKMLKRRLDLLSNVIKSLNPNYYLDVCREIWMSLGQICSDMVGLKLMKIRLTGESPNTQKLMKINALVEDGVNHYTSFIKSFIDRRTNKMPTDYPKDHEQTIILANLYAARLYSKYVRPDKAKSIEIDKKSMEFYQSIVDYARSHKDVAKEMSAEVKIADDMLLLLPYKITRLSEFAN</sequence>
<comment type="subcellular location">
    <subcellularLocation>
        <location evidence="1">Cytoplasm</location>
        <location evidence="1">Cytoskeleton</location>
    </subcellularLocation>
</comment>
<dbReference type="Proteomes" id="UP001461498">
    <property type="component" value="Unassembled WGS sequence"/>
</dbReference>
<comment type="similarity">
    <text evidence="2">Belongs to the KIF-binding protein family.</text>
</comment>
<keyword evidence="6" id="KW-0175">Coiled coil</keyword>
<evidence type="ECO:0000256" key="6">
    <source>
        <dbReference type="SAM" id="Coils"/>
    </source>
</evidence>
<dbReference type="InterPro" id="IPR019734">
    <property type="entry name" value="TPR_rpt"/>
</dbReference>